<dbReference type="InterPro" id="IPR003115">
    <property type="entry name" value="ParB_N"/>
</dbReference>
<proteinExistence type="inferred from homology"/>
<dbReference type="SUPFAM" id="SSF109709">
    <property type="entry name" value="KorB DNA-binding domain-like"/>
    <property type="match status" value="1"/>
</dbReference>
<dbReference type="SMART" id="SM00470">
    <property type="entry name" value="ParB"/>
    <property type="match status" value="1"/>
</dbReference>
<dbReference type="SUPFAM" id="SSF110849">
    <property type="entry name" value="ParB/Sulfiredoxin"/>
    <property type="match status" value="1"/>
</dbReference>
<feature type="domain" description="ParB-like N-terminal" evidence="5">
    <location>
        <begin position="29"/>
        <end position="119"/>
    </location>
</feature>
<dbReference type="Gene3D" id="3.90.1530.30">
    <property type="match status" value="1"/>
</dbReference>
<dbReference type="InterPro" id="IPR004437">
    <property type="entry name" value="ParB/RepB/Spo0J"/>
</dbReference>
<dbReference type="EMBL" id="DVJS01000059">
    <property type="protein sequence ID" value="HIS96860.1"/>
    <property type="molecule type" value="Genomic_DNA"/>
</dbReference>
<dbReference type="AlphaFoldDB" id="A0A9D1G3I1"/>
<dbReference type="InterPro" id="IPR036086">
    <property type="entry name" value="ParB/Sulfiredoxin_sf"/>
</dbReference>
<reference evidence="6" key="2">
    <citation type="journal article" date="2021" name="PeerJ">
        <title>Extensive microbial diversity within the chicken gut microbiome revealed by metagenomics and culture.</title>
        <authorList>
            <person name="Gilroy R."/>
            <person name="Ravi A."/>
            <person name="Getino M."/>
            <person name="Pursley I."/>
            <person name="Horton D.L."/>
            <person name="Alikhan N.F."/>
            <person name="Baker D."/>
            <person name="Gharbi K."/>
            <person name="Hall N."/>
            <person name="Watson M."/>
            <person name="Adriaenssens E.M."/>
            <person name="Foster-Nyarko E."/>
            <person name="Jarju S."/>
            <person name="Secka A."/>
            <person name="Antonio M."/>
            <person name="Oren A."/>
            <person name="Chaudhuri R.R."/>
            <person name="La Ragione R."/>
            <person name="Hildebrand F."/>
            <person name="Pallen M.J."/>
        </authorList>
    </citation>
    <scope>NUCLEOTIDE SEQUENCE</scope>
    <source>
        <strain evidence="6">ChiHecec3B27-6122</strain>
    </source>
</reference>
<evidence type="ECO:0000313" key="7">
    <source>
        <dbReference type="Proteomes" id="UP000886876"/>
    </source>
</evidence>
<evidence type="ECO:0000256" key="1">
    <source>
        <dbReference type="ARBA" id="ARBA00004453"/>
    </source>
</evidence>
<dbReference type="GO" id="GO:0045881">
    <property type="term" value="P:positive regulation of sporulation resulting in formation of a cellular spore"/>
    <property type="evidence" value="ECO:0007669"/>
    <property type="project" value="TreeGrafter"/>
</dbReference>
<evidence type="ECO:0000256" key="2">
    <source>
        <dbReference type="ARBA" id="ARBA00006295"/>
    </source>
</evidence>
<dbReference type="GO" id="GO:0003677">
    <property type="term" value="F:DNA binding"/>
    <property type="evidence" value="ECO:0007669"/>
    <property type="project" value="UniProtKB-KW"/>
</dbReference>
<evidence type="ECO:0000256" key="3">
    <source>
        <dbReference type="ARBA" id="ARBA00022829"/>
    </source>
</evidence>
<dbReference type="FunFam" id="3.90.1530.30:FF:000001">
    <property type="entry name" value="Chromosome partitioning protein ParB"/>
    <property type="match status" value="1"/>
</dbReference>
<sequence>MAAKKGLGTGLDVLFGESAKDEEQKELVQSLPIAKVEPREGQPRTVFDEEALGELSESIREYGLLMPVTVRKLDSGYYQLIAGERRWRAARMAGLTEIPARVIEADDRLATELALVENLQREDLNPVEEAQGYRTLMEDYGLTQDEAAQRVGKSRPAVANALRLLSLAPEVLQFVEQGLLSAGHARALVPVKPEELQIDAARQVMKNGLSVRRTEELAKRLMKPPKAVTGDGAIRVDYAAEVMRRLERALGRKVLLSENGKRGRIVLEYYGADDRERLIEALAGLNKEE</sequence>
<dbReference type="PANTHER" id="PTHR33375">
    <property type="entry name" value="CHROMOSOME-PARTITIONING PROTEIN PARB-RELATED"/>
    <property type="match status" value="1"/>
</dbReference>
<dbReference type="InterPro" id="IPR050336">
    <property type="entry name" value="Chromosome_partition/occlusion"/>
</dbReference>
<dbReference type="GO" id="GO:0009295">
    <property type="term" value="C:nucleoid"/>
    <property type="evidence" value="ECO:0007669"/>
    <property type="project" value="UniProtKB-SubCell"/>
</dbReference>
<keyword evidence="3" id="KW-0159">Chromosome partition</keyword>
<accession>A0A9D1G3I1</accession>
<comment type="similarity">
    <text evidence="2">Belongs to the ParB family.</text>
</comment>
<organism evidence="6 7">
    <name type="scientific">Candidatus Scatomorpha pullistercoris</name>
    <dbReference type="NCBI Taxonomy" id="2840929"/>
    <lineage>
        <taxon>Bacteria</taxon>
        <taxon>Bacillati</taxon>
        <taxon>Bacillota</taxon>
        <taxon>Clostridia</taxon>
        <taxon>Eubacteriales</taxon>
        <taxon>Candidatus Scatomorpha</taxon>
    </lineage>
</organism>
<keyword evidence="4" id="KW-0238">DNA-binding</keyword>
<dbReference type="Gene3D" id="1.10.10.2830">
    <property type="match status" value="1"/>
</dbReference>
<dbReference type="Proteomes" id="UP000886876">
    <property type="component" value="Unassembled WGS sequence"/>
</dbReference>
<reference evidence="6" key="1">
    <citation type="submission" date="2020-10" db="EMBL/GenBank/DDBJ databases">
        <authorList>
            <person name="Gilroy R."/>
        </authorList>
    </citation>
    <scope>NUCLEOTIDE SEQUENCE</scope>
    <source>
        <strain evidence="6">ChiHecec3B27-6122</strain>
    </source>
</reference>
<dbReference type="GO" id="GO:0005694">
    <property type="term" value="C:chromosome"/>
    <property type="evidence" value="ECO:0007669"/>
    <property type="project" value="TreeGrafter"/>
</dbReference>
<comment type="subcellular location">
    <subcellularLocation>
        <location evidence="1">Cytoplasm</location>
        <location evidence="1">Nucleoid</location>
    </subcellularLocation>
</comment>
<dbReference type="FunFam" id="1.10.10.2830:FF:000001">
    <property type="entry name" value="Chromosome partitioning protein ParB"/>
    <property type="match status" value="1"/>
</dbReference>
<name>A0A9D1G3I1_9FIRM</name>
<dbReference type="Pfam" id="PF02195">
    <property type="entry name" value="ParB_N"/>
    <property type="match status" value="1"/>
</dbReference>
<dbReference type="CDD" id="cd16393">
    <property type="entry name" value="SPO0J_N"/>
    <property type="match status" value="1"/>
</dbReference>
<evidence type="ECO:0000259" key="5">
    <source>
        <dbReference type="SMART" id="SM00470"/>
    </source>
</evidence>
<dbReference type="PANTHER" id="PTHR33375:SF1">
    <property type="entry name" value="CHROMOSOME-PARTITIONING PROTEIN PARB-RELATED"/>
    <property type="match status" value="1"/>
</dbReference>
<gene>
    <name evidence="6" type="ORF">IAD42_02675</name>
</gene>
<comment type="caution">
    <text evidence="6">The sequence shown here is derived from an EMBL/GenBank/DDBJ whole genome shotgun (WGS) entry which is preliminary data.</text>
</comment>
<dbReference type="InterPro" id="IPR041468">
    <property type="entry name" value="HTH_ParB/Spo0J"/>
</dbReference>
<dbReference type="GO" id="GO:0007059">
    <property type="term" value="P:chromosome segregation"/>
    <property type="evidence" value="ECO:0007669"/>
    <property type="project" value="UniProtKB-KW"/>
</dbReference>
<dbReference type="NCBIfam" id="TIGR00180">
    <property type="entry name" value="parB_part"/>
    <property type="match status" value="1"/>
</dbReference>
<evidence type="ECO:0000313" key="6">
    <source>
        <dbReference type="EMBL" id="HIS96860.1"/>
    </source>
</evidence>
<protein>
    <submittedName>
        <fullName evidence="6">ParB/RepB/Spo0J family partition protein</fullName>
    </submittedName>
</protein>
<evidence type="ECO:0000256" key="4">
    <source>
        <dbReference type="ARBA" id="ARBA00023125"/>
    </source>
</evidence>
<dbReference type="Pfam" id="PF17762">
    <property type="entry name" value="HTH_ParB"/>
    <property type="match status" value="1"/>
</dbReference>